<dbReference type="Pfam" id="PF00664">
    <property type="entry name" value="ABC_membrane"/>
    <property type="match status" value="1"/>
</dbReference>
<evidence type="ECO:0000313" key="15">
    <source>
        <dbReference type="EMBL" id="NPU69700.1"/>
    </source>
</evidence>
<evidence type="ECO:0000259" key="12">
    <source>
        <dbReference type="PROSITE" id="PS50893"/>
    </source>
</evidence>
<keyword evidence="8 11" id="KW-1133">Transmembrane helix</keyword>
<keyword evidence="3" id="KW-0813">Transport</keyword>
<evidence type="ECO:0000256" key="2">
    <source>
        <dbReference type="ARBA" id="ARBA00005417"/>
    </source>
</evidence>
<feature type="domain" description="ABC transmembrane type-1" evidence="13">
    <location>
        <begin position="167"/>
        <end position="446"/>
    </location>
</feature>
<dbReference type="PANTHER" id="PTHR43394">
    <property type="entry name" value="ATP-DEPENDENT PERMEASE MDL1, MITOCHONDRIAL"/>
    <property type="match status" value="1"/>
</dbReference>
<keyword evidence="5" id="KW-0547">Nucleotide-binding</keyword>
<dbReference type="InterPro" id="IPR003439">
    <property type="entry name" value="ABC_transporter-like_ATP-bd"/>
</dbReference>
<feature type="domain" description="ABC transporter" evidence="12">
    <location>
        <begin position="478"/>
        <end position="713"/>
    </location>
</feature>
<dbReference type="EMBL" id="JABFDN010000021">
    <property type="protein sequence ID" value="NPU69700.1"/>
    <property type="molecule type" value="Genomic_DNA"/>
</dbReference>
<feature type="transmembrane region" description="Helical" evidence="11">
    <location>
        <begin position="390"/>
        <end position="411"/>
    </location>
</feature>
<evidence type="ECO:0000256" key="4">
    <source>
        <dbReference type="ARBA" id="ARBA00022692"/>
    </source>
</evidence>
<comment type="caution">
    <text evidence="15">The sequence shown here is derived from an EMBL/GenBank/DDBJ whole genome shotgun (WGS) entry which is preliminary data.</text>
</comment>
<evidence type="ECO:0000259" key="14">
    <source>
        <dbReference type="PROSITE" id="PS50990"/>
    </source>
</evidence>
<comment type="function">
    <text evidence="10">Involved in beta-(1--&gt;2)glucan export. Transmembrane domains (TMD) form a pore in the inner membrane and the ATP-binding domain (NBD) is responsible for energy generation.</text>
</comment>
<gene>
    <name evidence="15" type="ORF">HL667_32215</name>
</gene>
<evidence type="ECO:0000313" key="16">
    <source>
        <dbReference type="Proteomes" id="UP000886476"/>
    </source>
</evidence>
<dbReference type="InterPro" id="IPR005074">
    <property type="entry name" value="Peptidase_C39"/>
</dbReference>
<feature type="transmembrane region" description="Helical" evidence="11">
    <location>
        <begin position="273"/>
        <end position="297"/>
    </location>
</feature>
<comment type="similarity">
    <text evidence="2">Belongs to the ABC transporter superfamily.</text>
</comment>
<feature type="domain" description="Peptidase C39" evidence="14">
    <location>
        <begin position="10"/>
        <end position="134"/>
    </location>
</feature>
<feature type="transmembrane region" description="Helical" evidence="11">
    <location>
        <begin position="200"/>
        <end position="221"/>
    </location>
</feature>
<dbReference type="Gene3D" id="3.40.50.300">
    <property type="entry name" value="P-loop containing nucleotide triphosphate hydrolases"/>
    <property type="match status" value="1"/>
</dbReference>
<proteinExistence type="inferred from homology"/>
<organism evidence="15 16">
    <name type="scientific">Bradyrhizobium aeschynomenes</name>
    <dbReference type="NCBI Taxonomy" id="2734909"/>
    <lineage>
        <taxon>Bacteria</taxon>
        <taxon>Pseudomonadati</taxon>
        <taxon>Pseudomonadota</taxon>
        <taxon>Alphaproteobacteria</taxon>
        <taxon>Hyphomicrobiales</taxon>
        <taxon>Nitrobacteraceae</taxon>
        <taxon>Bradyrhizobium</taxon>
    </lineage>
</organism>
<dbReference type="InterPro" id="IPR039421">
    <property type="entry name" value="Type_1_exporter"/>
</dbReference>
<protein>
    <submittedName>
        <fullName evidence="15">Peptidase domain-containing ABC transporter</fullName>
    </submittedName>
</protein>
<reference evidence="15" key="1">
    <citation type="submission" date="2020-05" db="EMBL/GenBank/DDBJ databases">
        <title>Nod-independent and nitrogen-fixing Bradyrhizobium aeschynomene sp. nov. isolated from nodules of Aeschynomene indica.</title>
        <authorList>
            <person name="Zhang Z."/>
        </authorList>
    </citation>
    <scope>NUCLEOTIDE SEQUENCE</scope>
    <source>
        <strain evidence="15">83012</strain>
    </source>
</reference>
<feature type="transmembrane region" description="Helical" evidence="11">
    <location>
        <begin position="303"/>
        <end position="321"/>
    </location>
</feature>
<keyword evidence="4 11" id="KW-0812">Transmembrane</keyword>
<dbReference type="InterPro" id="IPR027417">
    <property type="entry name" value="P-loop_NTPase"/>
</dbReference>
<dbReference type="PROSITE" id="PS50929">
    <property type="entry name" value="ABC_TM1F"/>
    <property type="match status" value="1"/>
</dbReference>
<evidence type="ECO:0000256" key="1">
    <source>
        <dbReference type="ARBA" id="ARBA00004651"/>
    </source>
</evidence>
<keyword evidence="16" id="KW-1185">Reference proteome</keyword>
<dbReference type="CDD" id="cd02418">
    <property type="entry name" value="Peptidase_C39B"/>
    <property type="match status" value="1"/>
</dbReference>
<keyword evidence="3" id="KW-0762">Sugar transport</keyword>
<dbReference type="CDD" id="cd18570">
    <property type="entry name" value="ABC_6TM_PCAT1_LagD_like"/>
    <property type="match status" value="1"/>
</dbReference>
<dbReference type="Gene3D" id="1.20.1560.10">
    <property type="entry name" value="ABC transporter type 1, transmembrane domain"/>
    <property type="match status" value="1"/>
</dbReference>
<dbReference type="Pfam" id="PF00005">
    <property type="entry name" value="ABC_tran"/>
    <property type="match status" value="1"/>
</dbReference>
<dbReference type="InterPro" id="IPR017871">
    <property type="entry name" value="ABC_transporter-like_CS"/>
</dbReference>
<dbReference type="SUPFAM" id="SSF52540">
    <property type="entry name" value="P-loop containing nucleoside triphosphate hydrolases"/>
    <property type="match status" value="1"/>
</dbReference>
<dbReference type="Pfam" id="PF03412">
    <property type="entry name" value="Peptidase_C39"/>
    <property type="match status" value="1"/>
</dbReference>
<keyword evidence="6" id="KW-0378">Hydrolase</keyword>
<feature type="transmembrane region" description="Helical" evidence="11">
    <location>
        <begin position="162"/>
        <end position="185"/>
    </location>
</feature>
<keyword evidence="9 11" id="KW-0472">Membrane</keyword>
<sequence>MYKKIPRVKQHDATDCGAASLACIAEFYGRRIPIARLRQYASTGPSGASIAGLTQAAHKIGFTAKGVKGQFESLYKIPKPAIALVKMNSALNHYVVVRAIDARRVTIMDPAHGEIRRLSHEQFRVLWTGVLLILAPAERFVKGDESSSSLLRLLSLLAPHRWVAVQALFGAIVTTVLGLSSAIYVQKIVDHVIVAGNRNLLNLLSLIMLALIVPQVVIGLIKGQLILQTGQKIDVGLVLGYYNHVIRLPRRFFDDMRTGEILSRINDAFKIRLFLNELAVSLLVNLLIIVLSVGMMVAFSWRLAVFVVAAAPLYALVFWAINKLNAKNQRDVMEGVAELDSQLVESLGSIGTIQAFGMEEVANFKVETRFVKVLHSVYSSGLIGVAGDNAVACISMVLTVIIMWCGAALVLEQILTPGELMSCYTLFGHVVRPVTAVVQSNRSVQDAFIAADRLFEIFDLELSCRGGIEIDELQYGDIRLESVTFRHSIGQPLFQDLSLTVRRGELTALVGESGSGKSSLASLLQNVYPVEKGCIKIGAYDLREIASASLRRLLAIVPQSVDVFSGSVVENIALGCSDPDVGKIVSICDRVGLRETIDQWPSGLWTHLGERGMRLSGGERQRLALARALYRDAEVLILDEPTASLDALAEDVVTALIEELRHRGKTIVVISHRLRTICCADKIAVLDGGKIVAEGRHSDLLENCEIYARLWQRQAALN</sequence>
<dbReference type="SUPFAM" id="SSF90123">
    <property type="entry name" value="ABC transporter transmembrane region"/>
    <property type="match status" value="1"/>
</dbReference>
<evidence type="ECO:0000256" key="10">
    <source>
        <dbReference type="ARBA" id="ARBA00024722"/>
    </source>
</evidence>
<evidence type="ECO:0000256" key="5">
    <source>
        <dbReference type="ARBA" id="ARBA00022741"/>
    </source>
</evidence>
<evidence type="ECO:0000256" key="8">
    <source>
        <dbReference type="ARBA" id="ARBA00022989"/>
    </source>
</evidence>
<dbReference type="Proteomes" id="UP000886476">
    <property type="component" value="Unassembled WGS sequence"/>
</dbReference>
<comment type="subcellular location">
    <subcellularLocation>
        <location evidence="1">Cell membrane</location>
        <topology evidence="1">Multi-pass membrane protein</topology>
    </subcellularLocation>
</comment>
<dbReference type="PROSITE" id="PS00211">
    <property type="entry name" value="ABC_TRANSPORTER_1"/>
    <property type="match status" value="1"/>
</dbReference>
<dbReference type="Gene3D" id="3.90.70.10">
    <property type="entry name" value="Cysteine proteinases"/>
    <property type="match status" value="1"/>
</dbReference>
<accession>A0ABX2CPT8</accession>
<dbReference type="PROSITE" id="PS50893">
    <property type="entry name" value="ABC_TRANSPORTER_2"/>
    <property type="match status" value="1"/>
</dbReference>
<keyword evidence="7" id="KW-0067">ATP-binding</keyword>
<evidence type="ECO:0000256" key="9">
    <source>
        <dbReference type="ARBA" id="ARBA00023136"/>
    </source>
</evidence>
<dbReference type="PROSITE" id="PS50990">
    <property type="entry name" value="PEPTIDASE_C39"/>
    <property type="match status" value="1"/>
</dbReference>
<dbReference type="InterPro" id="IPR036640">
    <property type="entry name" value="ABC1_TM_sf"/>
</dbReference>
<dbReference type="PANTHER" id="PTHR43394:SF1">
    <property type="entry name" value="ATP-BINDING CASSETTE SUB-FAMILY B MEMBER 10, MITOCHONDRIAL"/>
    <property type="match status" value="1"/>
</dbReference>
<evidence type="ECO:0000256" key="3">
    <source>
        <dbReference type="ARBA" id="ARBA00022597"/>
    </source>
</evidence>
<dbReference type="InterPro" id="IPR003593">
    <property type="entry name" value="AAA+_ATPase"/>
</dbReference>
<dbReference type="RefSeq" id="WP_172114988.1">
    <property type="nucleotide sequence ID" value="NZ_JABFDM010000021.1"/>
</dbReference>
<evidence type="ECO:0000256" key="7">
    <source>
        <dbReference type="ARBA" id="ARBA00022840"/>
    </source>
</evidence>
<evidence type="ECO:0000256" key="11">
    <source>
        <dbReference type="SAM" id="Phobius"/>
    </source>
</evidence>
<evidence type="ECO:0000259" key="13">
    <source>
        <dbReference type="PROSITE" id="PS50929"/>
    </source>
</evidence>
<evidence type="ECO:0000256" key="6">
    <source>
        <dbReference type="ARBA" id="ARBA00022801"/>
    </source>
</evidence>
<dbReference type="InterPro" id="IPR011527">
    <property type="entry name" value="ABC1_TM_dom"/>
</dbReference>
<name>A0ABX2CPT8_9BRAD</name>
<dbReference type="SMART" id="SM00382">
    <property type="entry name" value="AAA"/>
    <property type="match status" value="1"/>
</dbReference>